<protein>
    <submittedName>
        <fullName evidence="5">FGFR1 oncogene partner 2 homolog</fullName>
    </submittedName>
</protein>
<dbReference type="OrthoDB" id="21214at2759"/>
<dbReference type="Proteomes" id="UP000675881">
    <property type="component" value="Chromosome 3"/>
</dbReference>
<evidence type="ECO:0000313" key="7">
    <source>
        <dbReference type="Proteomes" id="UP000675881"/>
    </source>
</evidence>
<dbReference type="PANTHER" id="PTHR12186">
    <property type="entry name" value="SIKE FAMILY MEMBER"/>
    <property type="match status" value="1"/>
</dbReference>
<gene>
    <name evidence="5" type="ORF">LSAA_7726</name>
</gene>
<accession>A0A0K2TYH2</accession>
<feature type="region of interest" description="Disordered" evidence="4">
    <location>
        <begin position="207"/>
        <end position="249"/>
    </location>
</feature>
<dbReference type="InterPro" id="IPR008555">
    <property type="entry name" value="SIKE"/>
</dbReference>
<evidence type="ECO:0000256" key="3">
    <source>
        <dbReference type="SAM" id="Coils"/>
    </source>
</evidence>
<dbReference type="PANTHER" id="PTHR12186:SF2">
    <property type="entry name" value="FGFR1 ONCOGENE PARTNER 2 HOMOLOG"/>
    <property type="match status" value="1"/>
</dbReference>
<comment type="similarity">
    <text evidence="1">Belongs to the SIKE family.</text>
</comment>
<evidence type="ECO:0000313" key="6">
    <source>
        <dbReference type="EMBL" id="CDW30406.1"/>
    </source>
</evidence>
<proteinExistence type="inferred from homology"/>
<name>A0A0K2TYH2_LEPSM</name>
<keyword evidence="2 3" id="KW-0175">Coiled coil</keyword>
<sequence length="360" mass="40178">MTSMREILEDARKLSRRLRSHDVAFDKLIGSAEDNLKRIQALKQYQEAQDELNAVGSSKLRAQIVLDMQKENRHIRELQQENVELRAALEDHQKATELIMSKYRQHLSHLVNSSKVDKNLVNYSHSGQVLQDRDDKICEMASVMNYAIVIDEENQNRENEFVSKLVIENQGLRELLEISRCNGSLKDPLARPKMISRLSQTDVLILSENGDTPEEEDKTSENSDHDGDSDEEQNQLCSSTDSTTSSSSITSILVSPIASNSMMLNSDESDDEHVVYNTIKKQHKRPSVVNVLSLNSNPSVDIHKIPNGEGGSDGNASSSPDVEEEISDDTIISDNNSSNKFLETRVLLPTAASDGAVCQN</sequence>
<organism evidence="6">
    <name type="scientific">Lepeophtheirus salmonis</name>
    <name type="common">Salmon louse</name>
    <name type="synonym">Caligus salmonis</name>
    <dbReference type="NCBI Taxonomy" id="72036"/>
    <lineage>
        <taxon>Eukaryota</taxon>
        <taxon>Metazoa</taxon>
        <taxon>Ecdysozoa</taxon>
        <taxon>Arthropoda</taxon>
        <taxon>Crustacea</taxon>
        <taxon>Multicrustacea</taxon>
        <taxon>Hexanauplia</taxon>
        <taxon>Copepoda</taxon>
        <taxon>Siphonostomatoida</taxon>
        <taxon>Caligidae</taxon>
        <taxon>Lepeophtheirus</taxon>
    </lineage>
</organism>
<reference evidence="6" key="1">
    <citation type="submission" date="2014-05" db="EMBL/GenBank/DDBJ databases">
        <authorList>
            <person name="Chronopoulou M."/>
        </authorList>
    </citation>
    <scope>NUCLEOTIDE SEQUENCE</scope>
    <source>
        <tissue evidence="6">Whole organism</tissue>
    </source>
</reference>
<evidence type="ECO:0000256" key="4">
    <source>
        <dbReference type="SAM" id="MobiDB-lite"/>
    </source>
</evidence>
<feature type="region of interest" description="Disordered" evidence="4">
    <location>
        <begin position="298"/>
        <end position="336"/>
    </location>
</feature>
<evidence type="ECO:0000313" key="5">
    <source>
        <dbReference type="EMBL" id="CAF2897422.1"/>
    </source>
</evidence>
<evidence type="ECO:0000256" key="2">
    <source>
        <dbReference type="ARBA" id="ARBA00023054"/>
    </source>
</evidence>
<reference evidence="5" key="2">
    <citation type="submission" date="2021-02" db="EMBL/GenBank/DDBJ databases">
        <authorList>
            <person name="Bekaert M."/>
        </authorList>
    </citation>
    <scope>NUCLEOTIDE SEQUENCE</scope>
    <source>
        <strain evidence="5">IoA-00</strain>
    </source>
</reference>
<dbReference type="Pfam" id="PF05769">
    <property type="entry name" value="SIKE"/>
    <property type="match status" value="1"/>
</dbReference>
<feature type="coiled-coil region" evidence="3">
    <location>
        <begin position="61"/>
        <end position="98"/>
    </location>
</feature>
<keyword evidence="7" id="KW-1185">Reference proteome</keyword>
<dbReference type="EMBL" id="HACA01013045">
    <property type="protein sequence ID" value="CDW30406.1"/>
    <property type="molecule type" value="Transcribed_RNA"/>
</dbReference>
<evidence type="ECO:0000256" key="1">
    <source>
        <dbReference type="ARBA" id="ARBA00005537"/>
    </source>
</evidence>
<dbReference type="AlphaFoldDB" id="A0A0K2TYH2"/>
<dbReference type="EMBL" id="HG994582">
    <property type="protein sequence ID" value="CAF2897422.1"/>
    <property type="molecule type" value="Genomic_DNA"/>
</dbReference>
<feature type="compositionally biased region" description="Low complexity" evidence="4">
    <location>
        <begin position="238"/>
        <end position="249"/>
    </location>
</feature>